<protein>
    <submittedName>
        <fullName evidence="1">Uncharacterized protein</fullName>
    </submittedName>
</protein>
<reference evidence="1 2" key="1">
    <citation type="submission" date="2016-10" db="EMBL/GenBank/DDBJ databases">
        <authorList>
            <person name="de Groot N.N."/>
        </authorList>
    </citation>
    <scope>NUCLEOTIDE SEQUENCE [LARGE SCALE GENOMIC DNA]</scope>
    <source>
        <strain evidence="1 2">DSM 23310</strain>
    </source>
</reference>
<dbReference type="EMBL" id="FNNG01000006">
    <property type="protein sequence ID" value="SDX08156.1"/>
    <property type="molecule type" value="Genomic_DNA"/>
</dbReference>
<gene>
    <name evidence="1" type="ORF">SAMN05660923_01710</name>
</gene>
<organism evidence="1 2">
    <name type="scientific">Tepidimicrobium xylanilyticum</name>
    <dbReference type="NCBI Taxonomy" id="1123352"/>
    <lineage>
        <taxon>Bacteria</taxon>
        <taxon>Bacillati</taxon>
        <taxon>Bacillota</taxon>
        <taxon>Tissierellia</taxon>
        <taxon>Tissierellales</taxon>
        <taxon>Tepidimicrobiaceae</taxon>
        <taxon>Tepidimicrobium</taxon>
    </lineage>
</organism>
<name>A0A1H2YSM2_9FIRM</name>
<accession>A0A1H2YSM2</accession>
<sequence>MGEYSLEEYDDELLFFFLLLSHIWGAKYNRQNLLFFLLILLTMYS</sequence>
<keyword evidence="2" id="KW-1185">Reference proteome</keyword>
<evidence type="ECO:0000313" key="1">
    <source>
        <dbReference type="EMBL" id="SDX08156.1"/>
    </source>
</evidence>
<dbReference type="Proteomes" id="UP000198828">
    <property type="component" value="Unassembled WGS sequence"/>
</dbReference>
<proteinExistence type="predicted"/>
<evidence type="ECO:0000313" key="2">
    <source>
        <dbReference type="Proteomes" id="UP000198828"/>
    </source>
</evidence>
<dbReference type="AlphaFoldDB" id="A0A1H2YSM2"/>